<dbReference type="Gene3D" id="3.20.20.70">
    <property type="entry name" value="Aldolase class I"/>
    <property type="match status" value="1"/>
</dbReference>
<dbReference type="GO" id="GO:0004789">
    <property type="term" value="F:thiamine-phosphate diphosphorylase activity"/>
    <property type="evidence" value="ECO:0007669"/>
    <property type="project" value="UniProtKB-UniRule"/>
</dbReference>
<evidence type="ECO:0000256" key="3">
    <source>
        <dbReference type="ARBA" id="ARBA00022723"/>
    </source>
</evidence>
<feature type="binding site" evidence="9">
    <location>
        <position position="66"/>
    </location>
    <ligand>
        <name>Mg(2+)</name>
        <dbReference type="ChEBI" id="CHEBI:18420"/>
    </ligand>
</feature>
<dbReference type="UniPathway" id="UPA00060">
    <property type="reaction ID" value="UER00141"/>
</dbReference>
<comment type="catalytic activity">
    <reaction evidence="8 9 10">
        <text>2-[(2R,5Z)-2-carboxy-4-methylthiazol-5(2H)-ylidene]ethyl phosphate + 4-amino-2-methyl-5-(diphosphooxymethyl)pyrimidine + 2 H(+) = thiamine phosphate + CO2 + diphosphate</text>
        <dbReference type="Rhea" id="RHEA:47844"/>
        <dbReference type="ChEBI" id="CHEBI:15378"/>
        <dbReference type="ChEBI" id="CHEBI:16526"/>
        <dbReference type="ChEBI" id="CHEBI:33019"/>
        <dbReference type="ChEBI" id="CHEBI:37575"/>
        <dbReference type="ChEBI" id="CHEBI:57841"/>
        <dbReference type="ChEBI" id="CHEBI:62899"/>
        <dbReference type="EC" id="2.5.1.3"/>
    </reaction>
</comment>
<dbReference type="InterPro" id="IPR034291">
    <property type="entry name" value="TMP_synthase"/>
</dbReference>
<dbReference type="GO" id="GO:0009229">
    <property type="term" value="P:thiamine diphosphate biosynthetic process"/>
    <property type="evidence" value="ECO:0007669"/>
    <property type="project" value="UniProtKB-UniRule"/>
</dbReference>
<dbReference type="PANTHER" id="PTHR20857:SF15">
    <property type="entry name" value="THIAMINE-PHOSPHATE SYNTHASE"/>
    <property type="match status" value="1"/>
</dbReference>
<dbReference type="Proteomes" id="UP000064912">
    <property type="component" value="Chromosome"/>
</dbReference>
<evidence type="ECO:0000259" key="12">
    <source>
        <dbReference type="Pfam" id="PF02581"/>
    </source>
</evidence>
<sequence>MIRSRLPVYFVTPDGASPELVLAAVRGGATMVQLRDKQAGDDALIELVRALKPALARRGVPLIVNDRLEVVLASGADGLHVGQSDGSPLALRRALGPGRLLGLSVEAMAHLGAIPAGVVDYLGVGPVRVTATKPDHAAPLGLGGLARIAAASALPCVAIGGVGAGDARALKAAGAAGMAVVSAISAASDPEAAARALAGAWRNA</sequence>
<evidence type="ECO:0000256" key="1">
    <source>
        <dbReference type="ARBA" id="ARBA00005165"/>
    </source>
</evidence>
<feature type="binding site" evidence="9">
    <location>
        <position position="133"/>
    </location>
    <ligand>
        <name>4-amino-2-methyl-5-(diphosphooxymethyl)pyrimidine</name>
        <dbReference type="ChEBI" id="CHEBI:57841"/>
    </ligand>
</feature>
<keyword evidence="2 9" id="KW-0808">Transferase</keyword>
<dbReference type="Pfam" id="PF02581">
    <property type="entry name" value="TMP-TENI"/>
    <property type="match status" value="1"/>
</dbReference>
<dbReference type="EC" id="2.5.1.3" evidence="9"/>
<dbReference type="InterPro" id="IPR022998">
    <property type="entry name" value="ThiamineP_synth_TenI"/>
</dbReference>
<evidence type="ECO:0000256" key="6">
    <source>
        <dbReference type="ARBA" id="ARBA00047334"/>
    </source>
</evidence>
<evidence type="ECO:0000256" key="8">
    <source>
        <dbReference type="ARBA" id="ARBA00047883"/>
    </source>
</evidence>
<comment type="catalytic activity">
    <reaction evidence="6 9 10">
        <text>4-methyl-5-(2-phosphooxyethyl)-thiazole + 4-amino-2-methyl-5-(diphosphooxymethyl)pyrimidine + H(+) = thiamine phosphate + diphosphate</text>
        <dbReference type="Rhea" id="RHEA:22328"/>
        <dbReference type="ChEBI" id="CHEBI:15378"/>
        <dbReference type="ChEBI" id="CHEBI:33019"/>
        <dbReference type="ChEBI" id="CHEBI:37575"/>
        <dbReference type="ChEBI" id="CHEBI:57841"/>
        <dbReference type="ChEBI" id="CHEBI:58296"/>
        <dbReference type="EC" id="2.5.1.3"/>
    </reaction>
</comment>
<evidence type="ECO:0000256" key="10">
    <source>
        <dbReference type="RuleBase" id="RU003826"/>
    </source>
</evidence>
<comment type="function">
    <text evidence="9">Condenses 4-methyl-5-(beta-hydroxyethyl)thiazole monophosphate (THZ-P) and 2-methyl-4-amino-5-hydroxymethyl pyrimidine pyrophosphate (HMP-PP) to form thiamine monophosphate (TMP).</text>
</comment>
<dbReference type="HAMAP" id="MF_00097">
    <property type="entry name" value="TMP_synthase"/>
    <property type="match status" value="1"/>
</dbReference>
<dbReference type="EMBL" id="AP014800">
    <property type="protein sequence ID" value="BAQ69563.1"/>
    <property type="molecule type" value="Genomic_DNA"/>
</dbReference>
<evidence type="ECO:0000256" key="7">
    <source>
        <dbReference type="ARBA" id="ARBA00047851"/>
    </source>
</evidence>
<feature type="domain" description="Thiamine phosphate synthase/TenI" evidence="12">
    <location>
        <begin position="8"/>
        <end position="184"/>
    </location>
</feature>
<dbReference type="InterPro" id="IPR036206">
    <property type="entry name" value="ThiamineP_synth_sf"/>
</dbReference>
<dbReference type="KEGG" id="rsu:NHU_02412"/>
<feature type="binding site" evidence="9">
    <location>
        <position position="161"/>
    </location>
    <ligand>
        <name>2-[(2R,5Z)-2-carboxy-4-methylthiazol-5(2H)-ylidene]ethyl phosphate</name>
        <dbReference type="ChEBI" id="CHEBI:62899"/>
    </ligand>
</feature>
<dbReference type="eggNOG" id="COG0352">
    <property type="taxonomic scope" value="Bacteria"/>
</dbReference>
<comment type="similarity">
    <text evidence="9 10">Belongs to the thiamine-phosphate synthase family.</text>
</comment>
<evidence type="ECO:0000256" key="9">
    <source>
        <dbReference type="HAMAP-Rule" id="MF_00097"/>
    </source>
</evidence>
<comment type="pathway">
    <text evidence="1 9 11">Cofactor biosynthesis; thiamine diphosphate biosynthesis; thiamine phosphate from 4-amino-2-methyl-5-diphosphomethylpyrimidine and 4-methyl-5-(2-phosphoethyl)-thiazole: step 1/1.</text>
</comment>
<evidence type="ECO:0000313" key="13">
    <source>
        <dbReference type="EMBL" id="BAQ69563.1"/>
    </source>
</evidence>
<dbReference type="GO" id="GO:0009228">
    <property type="term" value="P:thiamine biosynthetic process"/>
    <property type="evidence" value="ECO:0007669"/>
    <property type="project" value="UniProtKB-KW"/>
</dbReference>
<feature type="binding site" evidence="9">
    <location>
        <position position="85"/>
    </location>
    <ligand>
        <name>Mg(2+)</name>
        <dbReference type="ChEBI" id="CHEBI:18420"/>
    </ligand>
</feature>
<dbReference type="GO" id="GO:0000287">
    <property type="term" value="F:magnesium ion binding"/>
    <property type="evidence" value="ECO:0007669"/>
    <property type="project" value="UniProtKB-UniRule"/>
</dbReference>
<comment type="cofactor">
    <cofactor evidence="9">
        <name>Mg(2+)</name>
        <dbReference type="ChEBI" id="CHEBI:18420"/>
    </cofactor>
    <text evidence="9">Binds 1 Mg(2+) ion per subunit.</text>
</comment>
<evidence type="ECO:0000313" key="14">
    <source>
        <dbReference type="Proteomes" id="UP000064912"/>
    </source>
</evidence>
<reference evidence="13 14" key="1">
    <citation type="submission" date="2015-02" db="EMBL/GenBank/DDBJ databases">
        <title>Genome sequene of Rhodovulum sulfidophilum DSM 2351.</title>
        <authorList>
            <person name="Nagao N."/>
        </authorList>
    </citation>
    <scope>NUCLEOTIDE SEQUENCE [LARGE SCALE GENOMIC DNA]</scope>
    <source>
        <strain evidence="13 14">DSM 2351</strain>
    </source>
</reference>
<feature type="binding site" evidence="9">
    <location>
        <begin position="130"/>
        <end position="132"/>
    </location>
    <ligand>
        <name>2-[(2R,5Z)-2-carboxy-4-methylthiazol-5(2H)-ylidene]ethyl phosphate</name>
        <dbReference type="ChEBI" id="CHEBI:62899"/>
    </ligand>
</feature>
<dbReference type="PANTHER" id="PTHR20857">
    <property type="entry name" value="THIAMINE-PHOSPHATE PYROPHOSPHORYLASE"/>
    <property type="match status" value="1"/>
</dbReference>
<feature type="binding site" evidence="9">
    <location>
        <position position="65"/>
    </location>
    <ligand>
        <name>4-amino-2-methyl-5-(diphosphooxymethyl)pyrimidine</name>
        <dbReference type="ChEBI" id="CHEBI:57841"/>
    </ligand>
</feature>
<evidence type="ECO:0000256" key="5">
    <source>
        <dbReference type="ARBA" id="ARBA00022977"/>
    </source>
</evidence>
<keyword evidence="4 9" id="KW-0460">Magnesium</keyword>
<proteinExistence type="inferred from homology"/>
<dbReference type="AlphaFoldDB" id="A0A0D6B321"/>
<name>A0A0D6B321_RHOSU</name>
<dbReference type="PATRIC" id="fig|35806.4.peg.2488"/>
<dbReference type="GO" id="GO:0005737">
    <property type="term" value="C:cytoplasm"/>
    <property type="evidence" value="ECO:0007669"/>
    <property type="project" value="TreeGrafter"/>
</dbReference>
<evidence type="ECO:0000256" key="11">
    <source>
        <dbReference type="RuleBase" id="RU004253"/>
    </source>
</evidence>
<evidence type="ECO:0000256" key="2">
    <source>
        <dbReference type="ARBA" id="ARBA00022679"/>
    </source>
</evidence>
<dbReference type="NCBIfam" id="TIGR00693">
    <property type="entry name" value="thiE"/>
    <property type="match status" value="1"/>
</dbReference>
<evidence type="ECO:0000256" key="4">
    <source>
        <dbReference type="ARBA" id="ARBA00022842"/>
    </source>
</evidence>
<protein>
    <recommendedName>
        <fullName evidence="9">Thiamine-phosphate synthase</fullName>
        <shortName evidence="9">TP synthase</shortName>
        <shortName evidence="9">TPS</shortName>
        <ecNumber evidence="9">2.5.1.3</ecNumber>
    </recommendedName>
    <alternativeName>
        <fullName evidence="9">Thiamine-phosphate pyrophosphorylase</fullName>
        <shortName evidence="9">TMP pyrophosphorylase</shortName>
        <shortName evidence="9">TMP-PPase</shortName>
    </alternativeName>
</protein>
<dbReference type="CDD" id="cd00564">
    <property type="entry name" value="TMP_TenI"/>
    <property type="match status" value="1"/>
</dbReference>
<dbReference type="SUPFAM" id="SSF51391">
    <property type="entry name" value="Thiamin phosphate synthase"/>
    <property type="match status" value="1"/>
</dbReference>
<organism evidence="13 14">
    <name type="scientific">Rhodovulum sulfidophilum</name>
    <name type="common">Rhodobacter sulfidophilus</name>
    <dbReference type="NCBI Taxonomy" id="35806"/>
    <lineage>
        <taxon>Bacteria</taxon>
        <taxon>Pseudomonadati</taxon>
        <taxon>Pseudomonadota</taxon>
        <taxon>Alphaproteobacteria</taxon>
        <taxon>Rhodobacterales</taxon>
        <taxon>Paracoccaceae</taxon>
        <taxon>Rhodovulum</taxon>
    </lineage>
</organism>
<keyword evidence="3 9" id="KW-0479">Metal-binding</keyword>
<gene>
    <name evidence="9" type="primary">thiE</name>
    <name evidence="13" type="ORF">NHU_02412</name>
</gene>
<feature type="binding site" evidence="9">
    <location>
        <begin position="33"/>
        <end position="37"/>
    </location>
    <ligand>
        <name>4-amino-2-methyl-5-(diphosphooxymethyl)pyrimidine</name>
        <dbReference type="ChEBI" id="CHEBI:57841"/>
    </ligand>
</feature>
<dbReference type="InterPro" id="IPR013785">
    <property type="entry name" value="Aldolase_TIM"/>
</dbReference>
<accession>A0A0D6B321</accession>
<keyword evidence="5 9" id="KW-0784">Thiamine biosynthesis</keyword>
<comment type="catalytic activity">
    <reaction evidence="7 9 10">
        <text>2-(2-carboxy-4-methylthiazol-5-yl)ethyl phosphate + 4-amino-2-methyl-5-(diphosphooxymethyl)pyrimidine + 2 H(+) = thiamine phosphate + CO2 + diphosphate</text>
        <dbReference type="Rhea" id="RHEA:47848"/>
        <dbReference type="ChEBI" id="CHEBI:15378"/>
        <dbReference type="ChEBI" id="CHEBI:16526"/>
        <dbReference type="ChEBI" id="CHEBI:33019"/>
        <dbReference type="ChEBI" id="CHEBI:37575"/>
        <dbReference type="ChEBI" id="CHEBI:57841"/>
        <dbReference type="ChEBI" id="CHEBI:62890"/>
        <dbReference type="EC" id="2.5.1.3"/>
    </reaction>
</comment>
<feature type="binding site" evidence="9">
    <location>
        <position position="104"/>
    </location>
    <ligand>
        <name>4-amino-2-methyl-5-(diphosphooxymethyl)pyrimidine</name>
        <dbReference type="ChEBI" id="CHEBI:57841"/>
    </ligand>
</feature>
<feature type="binding site" evidence="9">
    <location>
        <begin position="181"/>
        <end position="182"/>
    </location>
    <ligand>
        <name>2-[(2R,5Z)-2-carboxy-4-methylthiazol-5(2H)-ylidene]ethyl phosphate</name>
        <dbReference type="ChEBI" id="CHEBI:62899"/>
    </ligand>
</feature>